<protein>
    <recommendedName>
        <fullName evidence="2">JmjC domain-containing protein</fullName>
    </recommendedName>
</protein>
<dbReference type="Pfam" id="PF13621">
    <property type="entry name" value="Cupin_8"/>
    <property type="match status" value="1"/>
</dbReference>
<proteinExistence type="predicted"/>
<dbReference type="Gene3D" id="2.60.120.10">
    <property type="entry name" value="Jelly Rolls"/>
    <property type="match status" value="1"/>
</dbReference>
<keyword evidence="4" id="KW-1185">Reference proteome</keyword>
<sequence length="410" mass="45340">MNHDSAAAVLIQLIEEYHDYNSSGICEFAYPATIDFSKQVSRGRPCVYNVREAKGRQGATSRERTAAGVADNERIEILSSPAFAWTAQSLCAKVQDEVEVAVTPDGRADALYALPRPQTPNTDRHDDNQGEEDVFVQPSAANMTLSTLLDRLMLSSPSKTQDGSNPSTKGPVYYLQSQNSNLTSTPLSPLLDDLPSNLPFAAPVLGEPDAINIWIGDHRSVTSTHRDPYENLYLVVRGSKTFTLYAPVEELCLHAKMVRTGRLVQDESGNGDDSGFRIELDEHVPLSPRESDGSSISQISKPREQEGWLPWIPISPLLSQSYINNAFPYYKYARPETVTVEAGQILYLPSGWFHHVTQQCGSWDDGTSAPCIAVNYWFDMDYGGEKFVMRQAVGKLVEAIRNGEMVQGES</sequence>
<dbReference type="InterPro" id="IPR014710">
    <property type="entry name" value="RmlC-like_jellyroll"/>
</dbReference>
<dbReference type="PANTHER" id="PTHR12461:SF99">
    <property type="entry name" value="BIFUNCTIONAL PEPTIDASE AND (3S)-LYSYL HYDROXYLASE JMJD7"/>
    <property type="match status" value="1"/>
</dbReference>
<feature type="region of interest" description="Disordered" evidence="1">
    <location>
        <begin position="155"/>
        <end position="174"/>
    </location>
</feature>
<dbReference type="EMBL" id="AMGV01000005">
    <property type="protein sequence ID" value="KEF56642.1"/>
    <property type="molecule type" value="Genomic_DNA"/>
</dbReference>
<evidence type="ECO:0000313" key="3">
    <source>
        <dbReference type="EMBL" id="KEF56642.1"/>
    </source>
</evidence>
<accession>A0A072PA56</accession>
<feature type="compositionally biased region" description="Polar residues" evidence="1">
    <location>
        <begin position="155"/>
        <end position="168"/>
    </location>
</feature>
<dbReference type="RefSeq" id="XP_013259232.1">
    <property type="nucleotide sequence ID" value="XM_013403778.1"/>
</dbReference>
<dbReference type="STRING" id="1182545.A0A072PA56"/>
<name>A0A072PA56_9EURO</name>
<dbReference type="OrthoDB" id="415358at2759"/>
<feature type="domain" description="JmjC" evidence="2">
    <location>
        <begin position="174"/>
        <end position="393"/>
    </location>
</feature>
<dbReference type="SMART" id="SM00558">
    <property type="entry name" value="JmjC"/>
    <property type="match status" value="1"/>
</dbReference>
<dbReference type="InterPro" id="IPR041667">
    <property type="entry name" value="Cupin_8"/>
</dbReference>
<dbReference type="HOGENOM" id="CLU_016785_6_0_1"/>
<dbReference type="GeneID" id="25281746"/>
<dbReference type="AlphaFoldDB" id="A0A072PA56"/>
<comment type="caution">
    <text evidence="3">The sequence shown here is derived from an EMBL/GenBank/DDBJ whole genome shotgun (WGS) entry which is preliminary data.</text>
</comment>
<reference evidence="3 4" key="1">
    <citation type="submission" date="2013-03" db="EMBL/GenBank/DDBJ databases">
        <title>The Genome Sequence of Exophiala aquamarina CBS 119918.</title>
        <authorList>
            <consortium name="The Broad Institute Genomics Platform"/>
            <person name="Cuomo C."/>
            <person name="de Hoog S."/>
            <person name="Gorbushina A."/>
            <person name="Walker B."/>
            <person name="Young S.K."/>
            <person name="Zeng Q."/>
            <person name="Gargeya S."/>
            <person name="Fitzgerald M."/>
            <person name="Haas B."/>
            <person name="Abouelleil A."/>
            <person name="Allen A.W."/>
            <person name="Alvarado L."/>
            <person name="Arachchi H.M."/>
            <person name="Berlin A.M."/>
            <person name="Chapman S.B."/>
            <person name="Gainer-Dewar J."/>
            <person name="Goldberg J."/>
            <person name="Griggs A."/>
            <person name="Gujja S."/>
            <person name="Hansen M."/>
            <person name="Howarth C."/>
            <person name="Imamovic A."/>
            <person name="Ireland A."/>
            <person name="Larimer J."/>
            <person name="McCowan C."/>
            <person name="Murphy C."/>
            <person name="Pearson M."/>
            <person name="Poon T.W."/>
            <person name="Priest M."/>
            <person name="Roberts A."/>
            <person name="Saif S."/>
            <person name="Shea T."/>
            <person name="Sisk P."/>
            <person name="Sykes S."/>
            <person name="Wortman J."/>
            <person name="Nusbaum C."/>
            <person name="Birren B."/>
        </authorList>
    </citation>
    <scope>NUCLEOTIDE SEQUENCE [LARGE SCALE GENOMIC DNA]</scope>
    <source>
        <strain evidence="3 4">CBS 119918</strain>
    </source>
</reference>
<dbReference type="PROSITE" id="PS51184">
    <property type="entry name" value="JMJC"/>
    <property type="match status" value="1"/>
</dbReference>
<dbReference type="SUPFAM" id="SSF51197">
    <property type="entry name" value="Clavaminate synthase-like"/>
    <property type="match status" value="1"/>
</dbReference>
<evidence type="ECO:0000256" key="1">
    <source>
        <dbReference type="SAM" id="MobiDB-lite"/>
    </source>
</evidence>
<dbReference type="VEuPathDB" id="FungiDB:A1O9_06831"/>
<dbReference type="PANTHER" id="PTHR12461">
    <property type="entry name" value="HYPOXIA-INDUCIBLE FACTOR 1 ALPHA INHIBITOR-RELATED"/>
    <property type="match status" value="1"/>
</dbReference>
<dbReference type="InterPro" id="IPR003347">
    <property type="entry name" value="JmjC_dom"/>
</dbReference>
<organism evidence="3 4">
    <name type="scientific">Exophiala aquamarina CBS 119918</name>
    <dbReference type="NCBI Taxonomy" id="1182545"/>
    <lineage>
        <taxon>Eukaryota</taxon>
        <taxon>Fungi</taxon>
        <taxon>Dikarya</taxon>
        <taxon>Ascomycota</taxon>
        <taxon>Pezizomycotina</taxon>
        <taxon>Eurotiomycetes</taxon>
        <taxon>Chaetothyriomycetidae</taxon>
        <taxon>Chaetothyriales</taxon>
        <taxon>Herpotrichiellaceae</taxon>
        <taxon>Exophiala</taxon>
    </lineage>
</organism>
<gene>
    <name evidence="3" type="ORF">A1O9_06831</name>
</gene>
<evidence type="ECO:0000259" key="2">
    <source>
        <dbReference type="PROSITE" id="PS51184"/>
    </source>
</evidence>
<dbReference type="Proteomes" id="UP000027920">
    <property type="component" value="Unassembled WGS sequence"/>
</dbReference>
<evidence type="ECO:0000313" key="4">
    <source>
        <dbReference type="Proteomes" id="UP000027920"/>
    </source>
</evidence>